<evidence type="ECO:0000256" key="1">
    <source>
        <dbReference type="ARBA" id="ARBA00011047"/>
    </source>
</evidence>
<dbReference type="GO" id="GO:0005737">
    <property type="term" value="C:cytoplasm"/>
    <property type="evidence" value="ECO:0007669"/>
    <property type="project" value="TreeGrafter"/>
</dbReference>
<keyword evidence="2" id="KW-0812">Transmembrane</keyword>
<keyword evidence="2" id="KW-0472">Membrane</keyword>
<keyword evidence="2" id="KW-1133">Transmembrane helix</keyword>
<dbReference type="EMBL" id="HBKR01030950">
    <property type="protein sequence ID" value="CAE2326575.1"/>
    <property type="molecule type" value="Transcribed_RNA"/>
</dbReference>
<protein>
    <recommendedName>
        <fullName evidence="4">Cell division cycle protein 123</fullName>
    </recommendedName>
</protein>
<dbReference type="Pfam" id="PF07065">
    <property type="entry name" value="D123"/>
    <property type="match status" value="1"/>
</dbReference>
<evidence type="ECO:0008006" key="4">
    <source>
        <dbReference type="Google" id="ProtNLM"/>
    </source>
</evidence>
<evidence type="ECO:0000256" key="2">
    <source>
        <dbReference type="SAM" id="Phobius"/>
    </source>
</evidence>
<sequence length="404" mass="46110">MSDGEKEKVASRAEAARKALLAAIPSPDNYPDAKPDLVAGLQKRDFKYATAISPQLLEELGGAILPTKIVTLTFQDAKALYDEGMYAEFESRNKTVQDIIDRVDKAISDIKKQEEYKDNGSVDTTGFFVKLSFMSPKDVVLRVQNKKTRDAMTQKVDELWYNSSIWDQAFVLSASHPTSKQIFLDSLYSSLRVQNGKEAIAAICQSRRCFEELSDALIDENYFHTNIILRPWVKLRPGFEFRIYVSNGMITAASQYESVYYEEVWKERERLREKIGEFVKGEVIPKLCPRLPSVVIDVVMATNGQVYVCELNPFAASSSACLFSWSDDKHQLLAGDEEWRFVSPGDVDKKATEVPQSWAEVIDGRIEHHRTATFFFPVAVLCVALFNWTYYFYLRERVWKFVLG</sequence>
<feature type="transmembrane region" description="Helical" evidence="2">
    <location>
        <begin position="374"/>
        <end position="394"/>
    </location>
</feature>
<dbReference type="InterPro" id="IPR009772">
    <property type="entry name" value="CDC123"/>
</dbReference>
<dbReference type="PANTHER" id="PTHR15323:SF6">
    <property type="entry name" value="CELL DIVISION CYCLE PROTEIN 123 HOMOLOG"/>
    <property type="match status" value="1"/>
</dbReference>
<dbReference type="PANTHER" id="PTHR15323">
    <property type="entry name" value="D123 PROTEIN"/>
    <property type="match status" value="1"/>
</dbReference>
<comment type="similarity">
    <text evidence="1">Belongs to the CDC123 family.</text>
</comment>
<proteinExistence type="inferred from homology"/>
<accession>A0A7S4P835</accession>
<dbReference type="AlphaFoldDB" id="A0A7S4P835"/>
<reference evidence="3" key="1">
    <citation type="submission" date="2021-01" db="EMBL/GenBank/DDBJ databases">
        <authorList>
            <person name="Corre E."/>
            <person name="Pelletier E."/>
            <person name="Niang G."/>
            <person name="Scheremetjew M."/>
            <person name="Finn R."/>
            <person name="Kale V."/>
            <person name="Holt S."/>
            <person name="Cochrane G."/>
            <person name="Meng A."/>
            <person name="Brown T."/>
            <person name="Cohen L."/>
        </authorList>
    </citation>
    <scope>NUCLEOTIDE SEQUENCE</scope>
    <source>
        <strain evidence="3">SoJaBio B1-5/56/2</strain>
    </source>
</reference>
<name>A0A7S4P835_9EUKA</name>
<evidence type="ECO:0000313" key="3">
    <source>
        <dbReference type="EMBL" id="CAE2326575.1"/>
    </source>
</evidence>
<organism evidence="3">
    <name type="scientific">Paramoeba aestuarina</name>
    <dbReference type="NCBI Taxonomy" id="180227"/>
    <lineage>
        <taxon>Eukaryota</taxon>
        <taxon>Amoebozoa</taxon>
        <taxon>Discosea</taxon>
        <taxon>Flabellinia</taxon>
        <taxon>Dactylopodida</taxon>
        <taxon>Paramoebidae</taxon>
        <taxon>Paramoeba</taxon>
    </lineage>
</organism>
<gene>
    <name evidence="3" type="ORF">NAES01612_LOCUS20322</name>
</gene>